<dbReference type="PANTHER" id="PTHR31891:SF1">
    <property type="entry name" value="FORMAMIDASE C869.04-RELATED"/>
    <property type="match status" value="1"/>
</dbReference>
<reference evidence="1" key="2">
    <citation type="journal article" date="2021" name="PeerJ">
        <title>Extensive microbial diversity within the chicken gut microbiome revealed by metagenomics and culture.</title>
        <authorList>
            <person name="Gilroy R."/>
            <person name="Ravi A."/>
            <person name="Getino M."/>
            <person name="Pursley I."/>
            <person name="Horton D.L."/>
            <person name="Alikhan N.F."/>
            <person name="Baker D."/>
            <person name="Gharbi K."/>
            <person name="Hall N."/>
            <person name="Watson M."/>
            <person name="Adriaenssens E.M."/>
            <person name="Foster-Nyarko E."/>
            <person name="Jarju S."/>
            <person name="Secka A."/>
            <person name="Antonio M."/>
            <person name="Oren A."/>
            <person name="Chaudhuri R.R."/>
            <person name="La Ragione R."/>
            <person name="Hildebrand F."/>
            <person name="Pallen M.J."/>
        </authorList>
    </citation>
    <scope>NUCLEOTIDE SEQUENCE</scope>
    <source>
        <strain evidence="1">CHK123-3438</strain>
    </source>
</reference>
<organism evidence="1 2">
    <name type="scientific">Candidatus Caccovicinus merdipullorum</name>
    <dbReference type="NCBI Taxonomy" id="2840724"/>
    <lineage>
        <taxon>Bacteria</taxon>
        <taxon>Bacillati</taxon>
        <taxon>Bacillota</taxon>
        <taxon>Clostridia</taxon>
        <taxon>Eubacteriales</taxon>
        <taxon>Candidatus Caccovicinus</taxon>
    </lineage>
</organism>
<gene>
    <name evidence="1" type="ORF">IAB60_08005</name>
</gene>
<dbReference type="InterPro" id="IPR004304">
    <property type="entry name" value="FmdA_AmdA"/>
</dbReference>
<dbReference type="PANTHER" id="PTHR31891">
    <property type="entry name" value="FORMAMIDASE C869.04-RELATED"/>
    <property type="match status" value="1"/>
</dbReference>
<reference evidence="1" key="1">
    <citation type="submission" date="2020-10" db="EMBL/GenBank/DDBJ databases">
        <authorList>
            <person name="Gilroy R."/>
        </authorList>
    </citation>
    <scope>NUCLEOTIDE SEQUENCE</scope>
    <source>
        <strain evidence="1">CHK123-3438</strain>
    </source>
</reference>
<dbReference type="Pfam" id="PF03069">
    <property type="entry name" value="FmdA_AmdA"/>
    <property type="match status" value="1"/>
</dbReference>
<evidence type="ECO:0000313" key="2">
    <source>
        <dbReference type="Proteomes" id="UP000886860"/>
    </source>
</evidence>
<dbReference type="SUPFAM" id="SSF141130">
    <property type="entry name" value="Acetamidase/Formamidase-like"/>
    <property type="match status" value="1"/>
</dbReference>
<sequence>MVFISRENAADILTARQAPAAFCESGDTVIFETRDCYDDNDITEENPLGTKGEKLENPSTGPLFVEGAWPGDILKAEIRKIELRDYGIMRTSTTGGAFCHLYKERTARRFFFSHHPETGHLGFWFDQKLWLNADPMIGVIGTAPAKEGVPAITPGSHGGNMDCRRIRQGSVLYLPVSVPGALLSVGDLHALMGDGETGICGLETAGEVTVQVTVIKEAEKRKNPEEFRIFQAMRGALPLLAEGGQLMTIQSAETLDQAAFLAANRMRELAAAASGMDLVNSGMAMSLLGDLAVCQIVNPLKTVRCQFPLEVLARYGFCLD</sequence>
<protein>
    <submittedName>
        <fullName evidence="1">Acetamidase/formamidase family protein</fullName>
    </submittedName>
</protein>
<proteinExistence type="predicted"/>
<evidence type="ECO:0000313" key="1">
    <source>
        <dbReference type="EMBL" id="HIT42021.1"/>
    </source>
</evidence>
<dbReference type="Gene3D" id="2.60.120.580">
    <property type="entry name" value="Acetamidase/Formamidase-like domains"/>
    <property type="match status" value="1"/>
</dbReference>
<dbReference type="Gene3D" id="2.40.10.120">
    <property type="match status" value="1"/>
</dbReference>
<accession>A0A9D1GJJ3</accession>
<dbReference type="Gene3D" id="3.10.28.20">
    <property type="entry name" value="Acetamidase/Formamidase-like domains"/>
    <property type="match status" value="1"/>
</dbReference>
<comment type="caution">
    <text evidence="1">The sequence shown here is derived from an EMBL/GenBank/DDBJ whole genome shotgun (WGS) entry which is preliminary data.</text>
</comment>
<dbReference type="GO" id="GO:0016811">
    <property type="term" value="F:hydrolase activity, acting on carbon-nitrogen (but not peptide) bonds, in linear amides"/>
    <property type="evidence" value="ECO:0007669"/>
    <property type="project" value="InterPro"/>
</dbReference>
<dbReference type="Proteomes" id="UP000886860">
    <property type="component" value="Unassembled WGS sequence"/>
</dbReference>
<dbReference type="AlphaFoldDB" id="A0A9D1GJJ3"/>
<dbReference type="EMBL" id="DVKS01000139">
    <property type="protein sequence ID" value="HIT42021.1"/>
    <property type="molecule type" value="Genomic_DNA"/>
</dbReference>
<name>A0A9D1GJJ3_9FIRM</name>